<dbReference type="SUPFAM" id="SSF82708">
    <property type="entry name" value="R3H domain"/>
    <property type="match status" value="1"/>
</dbReference>
<keyword evidence="6" id="KW-1185">Reference proteome</keyword>
<feature type="compositionally biased region" description="Polar residues" evidence="2">
    <location>
        <begin position="760"/>
        <end position="769"/>
    </location>
</feature>
<dbReference type="InterPro" id="IPR001374">
    <property type="entry name" value="R3H_dom"/>
</dbReference>
<evidence type="ECO:0000313" key="5">
    <source>
        <dbReference type="EMBL" id="KAI6651625.1"/>
    </source>
</evidence>
<accession>A0AAV7JT60</accession>
<comment type="caution">
    <text evidence="5">The sequence shown here is derived from an EMBL/GenBank/DDBJ whole genome shotgun (WGS) entry which is preliminary data.</text>
</comment>
<keyword evidence="1" id="KW-0597">Phosphoprotein</keyword>
<evidence type="ECO:0000256" key="2">
    <source>
        <dbReference type="SAM" id="MobiDB-lite"/>
    </source>
</evidence>
<gene>
    <name evidence="5" type="ORF">LOD99_4876</name>
</gene>
<dbReference type="Proteomes" id="UP001165289">
    <property type="component" value="Unassembled WGS sequence"/>
</dbReference>
<dbReference type="InterPro" id="IPR036867">
    <property type="entry name" value="R3H_dom_sf"/>
</dbReference>
<dbReference type="EMBL" id="JAKMXF010000302">
    <property type="protein sequence ID" value="KAI6651625.1"/>
    <property type="molecule type" value="Genomic_DNA"/>
</dbReference>
<feature type="compositionally biased region" description="Polar residues" evidence="2">
    <location>
        <begin position="442"/>
        <end position="457"/>
    </location>
</feature>
<reference evidence="5 6" key="1">
    <citation type="journal article" date="2023" name="BMC Biol.">
        <title>The compact genome of the sponge Oopsacas minuta (Hexactinellida) is lacking key metazoan core genes.</title>
        <authorList>
            <person name="Santini S."/>
            <person name="Schenkelaars Q."/>
            <person name="Jourda C."/>
            <person name="Duchesne M."/>
            <person name="Belahbib H."/>
            <person name="Rocher C."/>
            <person name="Selva M."/>
            <person name="Riesgo A."/>
            <person name="Vervoort M."/>
            <person name="Leys S.P."/>
            <person name="Kodjabachian L."/>
            <person name="Le Bivic A."/>
            <person name="Borchiellini C."/>
            <person name="Claverie J.M."/>
            <person name="Renard E."/>
        </authorList>
    </citation>
    <scope>NUCLEOTIDE SEQUENCE [LARGE SCALE GENOMIC DNA]</scope>
    <source>
        <strain evidence="5">SPO-2</strain>
    </source>
</reference>
<evidence type="ECO:0000259" key="3">
    <source>
        <dbReference type="PROSITE" id="PS51061"/>
    </source>
</evidence>
<feature type="region of interest" description="Disordered" evidence="2">
    <location>
        <begin position="266"/>
        <end position="348"/>
    </location>
</feature>
<evidence type="ECO:0000259" key="4">
    <source>
        <dbReference type="PROSITE" id="PS51673"/>
    </source>
</evidence>
<dbReference type="CDD" id="cd02642">
    <property type="entry name" value="R3H_encore_like"/>
    <property type="match status" value="1"/>
</dbReference>
<feature type="region of interest" description="Disordered" evidence="2">
    <location>
        <begin position="725"/>
        <end position="784"/>
    </location>
</feature>
<feature type="compositionally biased region" description="Polar residues" evidence="2">
    <location>
        <begin position="332"/>
        <end position="348"/>
    </location>
</feature>
<dbReference type="InterPro" id="IPR024771">
    <property type="entry name" value="SUZ"/>
</dbReference>
<dbReference type="PROSITE" id="PS51061">
    <property type="entry name" value="R3H"/>
    <property type="match status" value="1"/>
</dbReference>
<feature type="domain" description="SUZ" evidence="4">
    <location>
        <begin position="164"/>
        <end position="242"/>
    </location>
</feature>
<proteinExistence type="predicted"/>
<dbReference type="PROSITE" id="PS51673">
    <property type="entry name" value="SUZ"/>
    <property type="match status" value="1"/>
</dbReference>
<feature type="compositionally biased region" description="Basic and acidic residues" evidence="2">
    <location>
        <begin position="742"/>
        <end position="752"/>
    </location>
</feature>
<evidence type="ECO:0000313" key="6">
    <source>
        <dbReference type="Proteomes" id="UP001165289"/>
    </source>
</evidence>
<organism evidence="5 6">
    <name type="scientific">Oopsacas minuta</name>
    <dbReference type="NCBI Taxonomy" id="111878"/>
    <lineage>
        <taxon>Eukaryota</taxon>
        <taxon>Metazoa</taxon>
        <taxon>Porifera</taxon>
        <taxon>Hexactinellida</taxon>
        <taxon>Hexasterophora</taxon>
        <taxon>Lyssacinosida</taxon>
        <taxon>Leucopsacidae</taxon>
        <taxon>Oopsacas</taxon>
    </lineage>
</organism>
<protein>
    <submittedName>
        <fullName evidence="5">cAMP-regulated phosphoprotein 21 isoform X4</fullName>
    </submittedName>
</protein>
<feature type="compositionally biased region" description="Low complexity" evidence="2">
    <location>
        <begin position="306"/>
        <end position="319"/>
    </location>
</feature>
<feature type="region of interest" description="Disordered" evidence="2">
    <location>
        <begin position="430"/>
        <end position="457"/>
    </location>
</feature>
<feature type="domain" description="R3H" evidence="3">
    <location>
        <begin position="101"/>
        <end position="163"/>
    </location>
</feature>
<dbReference type="AlphaFoldDB" id="A0AAV7JT60"/>
<dbReference type="PANTHER" id="PTHR15672:SF8">
    <property type="entry name" value="PROTEIN ENCORE"/>
    <property type="match status" value="1"/>
</dbReference>
<evidence type="ECO:0000256" key="1">
    <source>
        <dbReference type="ARBA" id="ARBA00022553"/>
    </source>
</evidence>
<dbReference type="Pfam" id="PF01424">
    <property type="entry name" value="R3H"/>
    <property type="match status" value="1"/>
</dbReference>
<dbReference type="Gene3D" id="3.30.1370.50">
    <property type="entry name" value="R3H-like domain"/>
    <property type="match status" value="1"/>
</dbReference>
<dbReference type="PANTHER" id="PTHR15672">
    <property type="entry name" value="CAMP-REGULATED PHOSPHOPROTEIN 21 RELATED R3H DOMAIN CONTAINING PROTEIN"/>
    <property type="match status" value="1"/>
</dbReference>
<dbReference type="GO" id="GO:0003676">
    <property type="term" value="F:nucleic acid binding"/>
    <property type="evidence" value="ECO:0007669"/>
    <property type="project" value="UniProtKB-UniRule"/>
</dbReference>
<sequence length="888" mass="100662">MSNINIENWTTNESRNISALTKNKSNAINNLPLLQTHNPSYLQSRDTPNLLEQVDSYEDICVYNGLEIRNSIRTEDIVDDTDPTVNLHDFFLQQLRESKDRMYLLQLEDQFVSLIQDTPHTLHYQNVTSYHRMLIHRMATYFGLHHTLDDEGTGVNVTKIAKSRLPETRFGDLIPAPQEGEISEKEPVVILRRKYHTDQLIRPNPQIIRPTSPPTSDSESKSIKQREETYAMVRARIFEGEGLDGEFDPNRLEDNLVQNELSTFIQNSDDPSKLQPPLSPVHVHTRTPSPTIDNSLRSKEETECIHSSNNNNKTHSNNNTRRRYENRHNRSKNSYPNQQPSHPGSNFSSHLFVPSVPYVQVGSYYTPQNESNMSVYAFSRQPPPPSTHSSLPATYPLHPNISLLPTHTSIPLNSQHFMPQTQHPDTTPYIPSPHISNPPPQSTLQLPTVNQSSTHNTSFSQYPTSFPMVGLQPANSSMLQRSGNPVYQPIQSASEVMNYPSYESSKEDAYMFMQNFPQMGSHGYSGIQWEPGVMKLKHQPNPQPSQQPIPHSIQQLASSLEMMGIQSGEEQMYLQSNAKHVPPTADMYPSYPPYPTPQLAPSTGVHGQAMYMQNNVALLPYQHYQNQDTSLSHPTMPLTNSRFVLTHPTSATASMPLSETGYPILTPTHPVRNIIANISPNGSLTNGQHQYITSGQMNTQLLQQNLLPNQVTVSSQNLQEFQMNSPSFKKHPKSTDLSFNHDNTRSKSNRSDKSRHRAHQSNQQMQHKPSGSIYIPPRTGLENHIPDTDGLLPTPAHMRILEIFELRVSFEEAERCIRGIAHVHVDFHFIKLPNSNQQVLLAIFESDQLTDILNKINSNPATKFKTRYPDQYLVKYLSSTILQQTASN</sequence>
<dbReference type="InterPro" id="IPR051937">
    <property type="entry name" value="R3H_domain_containing"/>
</dbReference>
<dbReference type="Pfam" id="PF12752">
    <property type="entry name" value="SUZ"/>
    <property type="match status" value="1"/>
</dbReference>
<feature type="compositionally biased region" description="Polar residues" evidence="2">
    <location>
        <begin position="286"/>
        <end position="295"/>
    </location>
</feature>
<name>A0AAV7JT60_9METZ</name>
<feature type="region of interest" description="Disordered" evidence="2">
    <location>
        <begin position="201"/>
        <end position="226"/>
    </location>
</feature>